<keyword evidence="1" id="KW-1133">Transmembrane helix</keyword>
<comment type="caution">
    <text evidence="2">The sequence shown here is derived from an EMBL/GenBank/DDBJ whole genome shotgun (WGS) entry which is preliminary data.</text>
</comment>
<evidence type="ECO:0000256" key="1">
    <source>
        <dbReference type="SAM" id="Phobius"/>
    </source>
</evidence>
<name>A0A2M7Z683_9BACT</name>
<feature type="transmembrane region" description="Helical" evidence="1">
    <location>
        <begin position="64"/>
        <end position="84"/>
    </location>
</feature>
<gene>
    <name evidence="2" type="ORF">CO137_03185</name>
</gene>
<feature type="transmembrane region" description="Helical" evidence="1">
    <location>
        <begin position="39"/>
        <end position="58"/>
    </location>
</feature>
<reference evidence="3" key="1">
    <citation type="submission" date="2017-09" db="EMBL/GenBank/DDBJ databases">
        <title>Depth-based differentiation of microbial function through sediment-hosted aquifers and enrichment of novel symbionts in the deep terrestrial subsurface.</title>
        <authorList>
            <person name="Probst A.J."/>
            <person name="Ladd B."/>
            <person name="Jarett J.K."/>
            <person name="Geller-Mcgrath D.E."/>
            <person name="Sieber C.M.K."/>
            <person name="Emerson J.B."/>
            <person name="Anantharaman K."/>
            <person name="Thomas B.C."/>
            <person name="Malmstrom R."/>
            <person name="Stieglmeier M."/>
            <person name="Klingl A."/>
            <person name="Woyke T."/>
            <person name="Ryan C.M."/>
            <person name="Banfield J.F."/>
        </authorList>
    </citation>
    <scope>NUCLEOTIDE SEQUENCE [LARGE SCALE GENOMIC DNA]</scope>
</reference>
<dbReference type="EMBL" id="PFVJ01000067">
    <property type="protein sequence ID" value="PJA89641.1"/>
    <property type="molecule type" value="Genomic_DNA"/>
</dbReference>
<dbReference type="AlphaFoldDB" id="A0A2M7Z683"/>
<protein>
    <submittedName>
        <fullName evidence="2">Uncharacterized protein</fullName>
    </submittedName>
</protein>
<evidence type="ECO:0000313" key="2">
    <source>
        <dbReference type="EMBL" id="PJA89641.1"/>
    </source>
</evidence>
<proteinExistence type="predicted"/>
<evidence type="ECO:0000313" key="3">
    <source>
        <dbReference type="Proteomes" id="UP000230843"/>
    </source>
</evidence>
<dbReference type="Proteomes" id="UP000230843">
    <property type="component" value="Unassembled WGS sequence"/>
</dbReference>
<sequence>MGSRKFFVRKIIRDRFPPSAPTRLQQIKEEEEMQLVEKLIYYSVLLATVFLGPKLLGIPNNITTMFYGGTCMIFGMAYSFYYMFKKLKESDKDE</sequence>
<keyword evidence="1" id="KW-0812">Transmembrane</keyword>
<organism evidence="2 3">
    <name type="scientific">Candidatus Magasanikbacteria bacterium CG_4_9_14_3_um_filter_32_9</name>
    <dbReference type="NCBI Taxonomy" id="1974644"/>
    <lineage>
        <taxon>Bacteria</taxon>
        <taxon>Candidatus Magasanikiibacteriota</taxon>
    </lineage>
</organism>
<keyword evidence="1" id="KW-0472">Membrane</keyword>
<accession>A0A2M7Z683</accession>